<evidence type="ECO:0000313" key="3">
    <source>
        <dbReference type="RefSeq" id="XP_026549791.1"/>
    </source>
</evidence>
<dbReference type="InterPro" id="IPR037962">
    <property type="entry name" value="Neuralized"/>
</dbReference>
<feature type="domain" description="NHR" evidence="1">
    <location>
        <begin position="1"/>
        <end position="142"/>
    </location>
</feature>
<sequence length="185" mass="20540">ATDDFNHGVVLSNRPLRNGEVFQVRIDKMVDKWAGSIEIGVTTHNPTYLQLPSTMTNLRSGTWMMTGNGVMHNGTTILDEYGHNLDRLKAGDTVGVVRKEDGTLHFFVNGVAQGPAAWNVPPNIYAVADLYGQAAQATIVDDTGSGHRPTWDRKGVETETRNMAYFEDRKVKSWFTSQEGEISRQ</sequence>
<dbReference type="Pfam" id="PF07177">
    <property type="entry name" value="Neuralized"/>
    <property type="match status" value="1"/>
</dbReference>
<evidence type="ECO:0000313" key="2">
    <source>
        <dbReference type="Proteomes" id="UP000504612"/>
    </source>
</evidence>
<dbReference type="GO" id="GO:0061630">
    <property type="term" value="F:ubiquitin protein ligase activity"/>
    <property type="evidence" value="ECO:0007669"/>
    <property type="project" value="TreeGrafter"/>
</dbReference>
<proteinExistence type="predicted"/>
<dbReference type="PANTHER" id="PTHR12429">
    <property type="entry name" value="NEURALIZED"/>
    <property type="match status" value="1"/>
</dbReference>
<protein>
    <submittedName>
        <fullName evidence="3">Neuralized-like protein 4</fullName>
    </submittedName>
</protein>
<dbReference type="SUPFAM" id="SSF49899">
    <property type="entry name" value="Concanavalin A-like lectins/glucanases"/>
    <property type="match status" value="1"/>
</dbReference>
<keyword evidence="2" id="KW-1185">Reference proteome</keyword>
<dbReference type="GeneID" id="113431723"/>
<dbReference type="KEGG" id="nss:113431723"/>
<dbReference type="PANTHER" id="PTHR12429:SF14">
    <property type="entry name" value="NEURALIZED-LIKE PROTEIN 4"/>
    <property type="match status" value="1"/>
</dbReference>
<feature type="non-terminal residue" evidence="3">
    <location>
        <position position="1"/>
    </location>
</feature>
<dbReference type="InterPro" id="IPR013320">
    <property type="entry name" value="ConA-like_dom_sf"/>
</dbReference>
<dbReference type="InterPro" id="IPR006573">
    <property type="entry name" value="NHR_dom"/>
</dbReference>
<dbReference type="CDD" id="cd12887">
    <property type="entry name" value="SPRY_NHR_like"/>
    <property type="match status" value="1"/>
</dbReference>
<accession>A0A6J1W3C9</accession>
<dbReference type="RefSeq" id="XP_026549791.1">
    <property type="nucleotide sequence ID" value="XM_026694006.1"/>
</dbReference>
<dbReference type="InterPro" id="IPR043136">
    <property type="entry name" value="B30.2/SPRY_sf"/>
</dbReference>
<dbReference type="Proteomes" id="UP000504612">
    <property type="component" value="Unplaced"/>
</dbReference>
<evidence type="ECO:0000259" key="1">
    <source>
        <dbReference type="PROSITE" id="PS51065"/>
    </source>
</evidence>
<dbReference type="FunFam" id="2.60.120.920:FF:000001">
    <property type="entry name" value="neuralized-like protein 4 isoform X1"/>
    <property type="match status" value="1"/>
</dbReference>
<reference evidence="3" key="1">
    <citation type="submission" date="2025-08" db="UniProtKB">
        <authorList>
            <consortium name="RefSeq"/>
        </authorList>
    </citation>
    <scope>IDENTIFICATION</scope>
</reference>
<name>A0A6J1W3C9_9SAUR</name>
<dbReference type="PROSITE" id="PS51065">
    <property type="entry name" value="NHR"/>
    <property type="match status" value="1"/>
</dbReference>
<dbReference type="SMART" id="SM00588">
    <property type="entry name" value="NEUZ"/>
    <property type="match status" value="1"/>
</dbReference>
<gene>
    <name evidence="3" type="primary">LOC113431723</name>
</gene>
<dbReference type="AlphaFoldDB" id="A0A6J1W3C9"/>
<organism evidence="2 3">
    <name type="scientific">Notechis scutatus</name>
    <name type="common">mainland tiger snake</name>
    <dbReference type="NCBI Taxonomy" id="8663"/>
    <lineage>
        <taxon>Eukaryota</taxon>
        <taxon>Metazoa</taxon>
        <taxon>Chordata</taxon>
        <taxon>Craniata</taxon>
        <taxon>Vertebrata</taxon>
        <taxon>Euteleostomi</taxon>
        <taxon>Lepidosauria</taxon>
        <taxon>Squamata</taxon>
        <taxon>Bifurcata</taxon>
        <taxon>Unidentata</taxon>
        <taxon>Episquamata</taxon>
        <taxon>Toxicofera</taxon>
        <taxon>Serpentes</taxon>
        <taxon>Colubroidea</taxon>
        <taxon>Elapidae</taxon>
        <taxon>Hydrophiinae</taxon>
        <taxon>Notechis</taxon>
    </lineage>
</organism>
<dbReference type="Gene3D" id="2.60.120.920">
    <property type="match status" value="1"/>
</dbReference>